<dbReference type="Gene3D" id="3.40.50.1820">
    <property type="entry name" value="alpha/beta hydrolase"/>
    <property type="match status" value="1"/>
</dbReference>
<dbReference type="Proteomes" id="UP001233836">
    <property type="component" value="Unassembled WGS sequence"/>
</dbReference>
<evidence type="ECO:0000256" key="1">
    <source>
        <dbReference type="ARBA" id="ARBA00022801"/>
    </source>
</evidence>
<evidence type="ECO:0000259" key="2">
    <source>
        <dbReference type="Pfam" id="PF00561"/>
    </source>
</evidence>
<reference evidence="3 4" key="1">
    <citation type="submission" date="2023-07" db="EMBL/GenBank/DDBJ databases">
        <title>Sorghum-associated microbial communities from plants grown in Nebraska, USA.</title>
        <authorList>
            <person name="Schachtman D."/>
        </authorList>
    </citation>
    <scope>NUCLEOTIDE SEQUENCE [LARGE SCALE GENOMIC DNA]</scope>
    <source>
        <strain evidence="3 4">DS1314</strain>
    </source>
</reference>
<keyword evidence="4" id="KW-1185">Reference proteome</keyword>
<dbReference type="Pfam" id="PF00561">
    <property type="entry name" value="Abhydrolase_1"/>
    <property type="match status" value="1"/>
</dbReference>
<sequence>MRVWLKRMGYSVIALLGLLLIFIAISFTNHRIQLKQESALLVPPGTMVNVNNHQMHVYTEGTGSRTLVFMSGGGTSAPVLDFKALYTRLSDQYKVAVVEKAGYGFSETAKVSRDIDTMLEETRTALALAGQQPPYVLFPHSMSAIEALYWAQTYPDEVEAIIGLDPAVPEVYEEYPLPSPGMMVLTGMGARLGITRYFPGIVDSSAAIQQKHLSSQEEELYRALFYKSTQTSNMNDEVKMIRDNAAKVLEHGVPDVPMYFFGSSGEEVPMKNWQAVLKNYIASVKNGEILILPGGHYIHNEAPNRIAEESKRFIEQL</sequence>
<evidence type="ECO:0000313" key="4">
    <source>
        <dbReference type="Proteomes" id="UP001233836"/>
    </source>
</evidence>
<dbReference type="InterPro" id="IPR000639">
    <property type="entry name" value="Epox_hydrolase-like"/>
</dbReference>
<keyword evidence="1" id="KW-0378">Hydrolase</keyword>
<dbReference type="EMBL" id="JAUSTI010000020">
    <property type="protein sequence ID" value="MDQ0173511.1"/>
    <property type="molecule type" value="Genomic_DNA"/>
</dbReference>
<evidence type="ECO:0000313" key="3">
    <source>
        <dbReference type="EMBL" id="MDQ0173511.1"/>
    </source>
</evidence>
<dbReference type="InterPro" id="IPR000073">
    <property type="entry name" value="AB_hydrolase_1"/>
</dbReference>
<dbReference type="PANTHER" id="PTHR43329">
    <property type="entry name" value="EPOXIDE HYDROLASE"/>
    <property type="match status" value="1"/>
</dbReference>
<name>A0ABT9WJS4_9BACL</name>
<dbReference type="RefSeq" id="WP_307220626.1">
    <property type="nucleotide sequence ID" value="NZ_JAUSTI010000020.1"/>
</dbReference>
<accession>A0ABT9WJS4</accession>
<gene>
    <name evidence="3" type="ORF">J2T19_005004</name>
</gene>
<comment type="caution">
    <text evidence="3">The sequence shown here is derived from an EMBL/GenBank/DDBJ whole genome shotgun (WGS) entry which is preliminary data.</text>
</comment>
<dbReference type="SUPFAM" id="SSF53474">
    <property type="entry name" value="alpha/beta-Hydrolases"/>
    <property type="match status" value="1"/>
</dbReference>
<dbReference type="InterPro" id="IPR029058">
    <property type="entry name" value="AB_hydrolase_fold"/>
</dbReference>
<dbReference type="PRINTS" id="PR00412">
    <property type="entry name" value="EPOXHYDRLASE"/>
</dbReference>
<proteinExistence type="predicted"/>
<feature type="domain" description="AB hydrolase-1" evidence="2">
    <location>
        <begin position="67"/>
        <end position="171"/>
    </location>
</feature>
<organism evidence="3 4">
    <name type="scientific">Paenibacillus tundrae</name>
    <dbReference type="NCBI Taxonomy" id="528187"/>
    <lineage>
        <taxon>Bacteria</taxon>
        <taxon>Bacillati</taxon>
        <taxon>Bacillota</taxon>
        <taxon>Bacilli</taxon>
        <taxon>Bacillales</taxon>
        <taxon>Paenibacillaceae</taxon>
        <taxon>Paenibacillus</taxon>
    </lineage>
</organism>
<protein>
    <submittedName>
        <fullName evidence="3">Pimeloyl-ACP methyl ester carboxylesterase</fullName>
    </submittedName>
</protein>